<evidence type="ECO:0000313" key="1">
    <source>
        <dbReference type="EMBL" id="EIK81146.1"/>
    </source>
</evidence>
<evidence type="ECO:0000313" key="2">
    <source>
        <dbReference type="Proteomes" id="UP000005936"/>
    </source>
</evidence>
<protein>
    <submittedName>
        <fullName evidence="1">Uncharacterized protein</fullName>
    </submittedName>
</protein>
<comment type="caution">
    <text evidence="1">The sequence shown here is derived from an EMBL/GenBank/DDBJ whole genome shotgun (WGS) entry which is preliminary data.</text>
</comment>
<dbReference type="Proteomes" id="UP000005936">
    <property type="component" value="Unassembled WGS sequence"/>
</dbReference>
<name>I4LW06_GARVA</name>
<dbReference type="AlphaFoldDB" id="I4LW06"/>
<sequence length="39" mass="4113">MASLAAALHDYNDPAAALAIRTLATSPSKFTIISAFIDY</sequence>
<organism evidence="1 2">
    <name type="scientific">Gardnerella vaginalis 55152</name>
    <dbReference type="NCBI Taxonomy" id="698955"/>
    <lineage>
        <taxon>Bacteria</taxon>
        <taxon>Bacillati</taxon>
        <taxon>Actinomycetota</taxon>
        <taxon>Actinomycetes</taxon>
        <taxon>Bifidobacteriales</taxon>
        <taxon>Bifidobacteriaceae</taxon>
        <taxon>Gardnerella</taxon>
    </lineage>
</organism>
<reference evidence="1 2" key="1">
    <citation type="journal article" date="2012" name="J. Bacteriol.">
        <title>Comparative Genomic Analyses of 17 Clinical Isolates of Gardnerella vaginalis Provide Evidence of Multiple Genetically Isolated Clades Consistent with Subspeciation into Genovars.</title>
        <authorList>
            <person name="Ahmed A."/>
            <person name="Earl J."/>
            <person name="Retchless A."/>
            <person name="Hillier S."/>
            <person name="Rabe L."/>
            <person name="Cherpes T."/>
            <person name="Powell E."/>
            <person name="Janto B."/>
            <person name="Eutsey R."/>
            <person name="Hiller N.L."/>
            <person name="Boissy R."/>
            <person name="Dahlgreen M."/>
            <person name="Hall B."/>
            <person name="Costerton J."/>
            <person name="Post J.C."/>
            <person name="Hu F."/>
            <person name="Ehrlich G."/>
        </authorList>
    </citation>
    <scope>NUCLEOTIDE SEQUENCE [LARGE SCALE GENOMIC DNA]</scope>
    <source>
        <strain evidence="1 2">55152</strain>
    </source>
</reference>
<accession>I4LW06</accession>
<proteinExistence type="predicted"/>
<gene>
    <name evidence="1" type="ORF">CGSMWGv55152_01734</name>
</gene>
<dbReference type="EMBL" id="ADEQ01000003">
    <property type="protein sequence ID" value="EIK81146.1"/>
    <property type="molecule type" value="Genomic_DNA"/>
</dbReference>